<proteinExistence type="predicted"/>
<evidence type="ECO:0000256" key="1">
    <source>
        <dbReference type="SAM" id="Phobius"/>
    </source>
</evidence>
<name>A0A543N9U0_9ACTN</name>
<dbReference type="AlphaFoldDB" id="A0A543N9U0"/>
<dbReference type="RefSeq" id="WP_141925633.1">
    <property type="nucleotide sequence ID" value="NZ_VFQC01000002.1"/>
</dbReference>
<keyword evidence="1" id="KW-0472">Membrane</keyword>
<evidence type="ECO:0008006" key="4">
    <source>
        <dbReference type="Google" id="ProtNLM"/>
    </source>
</evidence>
<evidence type="ECO:0000313" key="2">
    <source>
        <dbReference type="EMBL" id="TQN28602.1"/>
    </source>
</evidence>
<accession>A0A543N9U0</accession>
<comment type="caution">
    <text evidence="2">The sequence shown here is derived from an EMBL/GenBank/DDBJ whole genome shotgun (WGS) entry which is preliminary data.</text>
</comment>
<gene>
    <name evidence="2" type="ORF">FHX37_3952</name>
</gene>
<keyword evidence="3" id="KW-1185">Reference proteome</keyword>
<dbReference type="EMBL" id="VFQC01000002">
    <property type="protein sequence ID" value="TQN28602.1"/>
    <property type="molecule type" value="Genomic_DNA"/>
</dbReference>
<sequence>MSEETEEFPEQEEQEQAQSHTSWGRFALLTVPALAGAGALLLGAANGAMAVSFAVSGQQFKISADEMRGDGVAIYGSLDEDVRENVRPVSVAAIEDAEIDNLCQSVLTEFPILGQVSLQLSAGTEGSPVESSDLFIDMTQMSGDTEFSELEIGRDASTLDKGPEGAQGMQDLFGMQGDSITVNDLEQTAWAANAGTFRLSGLDLNVERGDSECF</sequence>
<feature type="transmembrane region" description="Helical" evidence="1">
    <location>
        <begin position="33"/>
        <end position="55"/>
    </location>
</feature>
<reference evidence="2 3" key="1">
    <citation type="submission" date="2019-06" db="EMBL/GenBank/DDBJ databases">
        <title>Sequencing the genomes of 1000 actinobacteria strains.</title>
        <authorList>
            <person name="Klenk H.-P."/>
        </authorList>
    </citation>
    <scope>NUCLEOTIDE SEQUENCE [LARGE SCALE GENOMIC DNA]</scope>
    <source>
        <strain evidence="2 3">DSM 45015</strain>
    </source>
</reference>
<dbReference type="InterPro" id="IPR046198">
    <property type="entry name" value="DUF6230"/>
</dbReference>
<keyword evidence="1" id="KW-0812">Transmembrane</keyword>
<dbReference type="OrthoDB" id="4238587at2"/>
<dbReference type="Pfam" id="PF19741">
    <property type="entry name" value="DUF6230"/>
    <property type="match status" value="1"/>
</dbReference>
<organism evidence="2 3">
    <name type="scientific">Haloactinospora alba</name>
    <dbReference type="NCBI Taxonomy" id="405555"/>
    <lineage>
        <taxon>Bacteria</taxon>
        <taxon>Bacillati</taxon>
        <taxon>Actinomycetota</taxon>
        <taxon>Actinomycetes</taxon>
        <taxon>Streptosporangiales</taxon>
        <taxon>Nocardiopsidaceae</taxon>
        <taxon>Haloactinospora</taxon>
    </lineage>
</organism>
<protein>
    <recommendedName>
        <fullName evidence="4">Cholesterol esterase</fullName>
    </recommendedName>
</protein>
<dbReference type="Proteomes" id="UP000317422">
    <property type="component" value="Unassembled WGS sequence"/>
</dbReference>
<evidence type="ECO:0000313" key="3">
    <source>
        <dbReference type="Proteomes" id="UP000317422"/>
    </source>
</evidence>
<keyword evidence="1" id="KW-1133">Transmembrane helix</keyword>